<gene>
    <name evidence="2" type="ORF">CYL18_13580</name>
</gene>
<keyword evidence="1" id="KW-0812">Transmembrane</keyword>
<accession>A0A2S7MY54</accession>
<dbReference type="Proteomes" id="UP000239663">
    <property type="component" value="Unassembled WGS sequence"/>
</dbReference>
<feature type="transmembrane region" description="Helical" evidence="1">
    <location>
        <begin position="65"/>
        <end position="86"/>
    </location>
</feature>
<keyword evidence="1" id="KW-0472">Membrane</keyword>
<dbReference type="RefSeq" id="WP_104850065.1">
    <property type="nucleotide sequence ID" value="NZ_PKOZ01000008.1"/>
</dbReference>
<evidence type="ECO:0000256" key="1">
    <source>
        <dbReference type="SAM" id="Phobius"/>
    </source>
</evidence>
<protein>
    <submittedName>
        <fullName evidence="2">Uncharacterized protein</fullName>
    </submittedName>
</protein>
<feature type="transmembrane region" description="Helical" evidence="1">
    <location>
        <begin position="7"/>
        <end position="25"/>
    </location>
</feature>
<evidence type="ECO:0000313" key="2">
    <source>
        <dbReference type="EMBL" id="PQD94685.1"/>
    </source>
</evidence>
<dbReference type="AlphaFoldDB" id="A0A2S7MY54"/>
<proteinExistence type="predicted"/>
<dbReference type="EMBL" id="PKOZ01000008">
    <property type="protein sequence ID" value="PQD94685.1"/>
    <property type="molecule type" value="Genomic_DNA"/>
</dbReference>
<sequence length="125" mass="13905">MKKRVSCISQILVVVFFTLMVVIDFFPDIGITKSIGTIGVIIFLVLAMLTRHKGEPEYKSSKQEFIFTLLGGIYIFSILLTLTLLGGVSQAGIGLNNPILWGVYIVGVLVSYTKYRKELKSRNNS</sequence>
<reference evidence="2 3" key="1">
    <citation type="submission" date="2017-12" db="EMBL/GenBank/DDBJ databases">
        <title>Taxonomic description and draft genome of Pradoshia cofamensis Gen. nov., sp. nov., a thermotolerant bacillale isolated from anterior gut of earthworm Eisenia fetida.</title>
        <authorList>
            <person name="Saha T."/>
            <person name="Chakraborty R."/>
        </authorList>
    </citation>
    <scope>NUCLEOTIDE SEQUENCE [LARGE SCALE GENOMIC DNA]</scope>
    <source>
        <strain evidence="2 3">EAG3</strain>
    </source>
</reference>
<comment type="caution">
    <text evidence="2">The sequence shown here is derived from an EMBL/GenBank/DDBJ whole genome shotgun (WGS) entry which is preliminary data.</text>
</comment>
<keyword evidence="1" id="KW-1133">Transmembrane helix</keyword>
<dbReference type="OrthoDB" id="2886331at2"/>
<name>A0A2S7MY54_9BACI</name>
<keyword evidence="3" id="KW-1185">Reference proteome</keyword>
<organism evidence="2 3">
    <name type="scientific">Pradoshia eiseniae</name>
    <dbReference type="NCBI Taxonomy" id="2064768"/>
    <lineage>
        <taxon>Bacteria</taxon>
        <taxon>Bacillati</taxon>
        <taxon>Bacillota</taxon>
        <taxon>Bacilli</taxon>
        <taxon>Bacillales</taxon>
        <taxon>Bacillaceae</taxon>
        <taxon>Pradoshia</taxon>
    </lineage>
</organism>
<feature type="transmembrane region" description="Helical" evidence="1">
    <location>
        <begin position="98"/>
        <end position="115"/>
    </location>
</feature>
<feature type="transmembrane region" description="Helical" evidence="1">
    <location>
        <begin position="31"/>
        <end position="49"/>
    </location>
</feature>
<evidence type="ECO:0000313" key="3">
    <source>
        <dbReference type="Proteomes" id="UP000239663"/>
    </source>
</evidence>